<name>A0A060WL73_ONCMY</name>
<evidence type="ECO:0000313" key="2">
    <source>
        <dbReference type="Proteomes" id="UP000193380"/>
    </source>
</evidence>
<dbReference type="STRING" id="8022.A0A060WL73"/>
<evidence type="ECO:0000313" key="1">
    <source>
        <dbReference type="EMBL" id="CDQ67802.1"/>
    </source>
</evidence>
<protein>
    <recommendedName>
        <fullName evidence="3">HTH psq-type domain-containing protein</fullName>
    </recommendedName>
</protein>
<dbReference type="Pfam" id="PF13384">
    <property type="entry name" value="HTH_23"/>
    <property type="match status" value="1"/>
</dbReference>
<evidence type="ECO:0008006" key="3">
    <source>
        <dbReference type="Google" id="ProtNLM"/>
    </source>
</evidence>
<sequence length="79" mass="8729">MGKTKYLNAFELGMVIGARCNGLSVPRTATLLGLSHSTVSHVYHEWSTTRRTSTHLDITVGSNGVNMGQHSFWYAFNTL</sequence>
<dbReference type="AlphaFoldDB" id="A0A060WL73"/>
<dbReference type="Proteomes" id="UP000193380">
    <property type="component" value="Unassembled WGS sequence"/>
</dbReference>
<proteinExistence type="predicted"/>
<gene>
    <name evidence="1" type="ORF">GSONMT00047878001</name>
</gene>
<organism evidence="1 2">
    <name type="scientific">Oncorhynchus mykiss</name>
    <name type="common">Rainbow trout</name>
    <name type="synonym">Salmo gairdneri</name>
    <dbReference type="NCBI Taxonomy" id="8022"/>
    <lineage>
        <taxon>Eukaryota</taxon>
        <taxon>Metazoa</taxon>
        <taxon>Chordata</taxon>
        <taxon>Craniata</taxon>
        <taxon>Vertebrata</taxon>
        <taxon>Euteleostomi</taxon>
        <taxon>Actinopterygii</taxon>
        <taxon>Neopterygii</taxon>
        <taxon>Teleostei</taxon>
        <taxon>Protacanthopterygii</taxon>
        <taxon>Salmoniformes</taxon>
        <taxon>Salmonidae</taxon>
        <taxon>Salmoninae</taxon>
        <taxon>Oncorhynchus</taxon>
    </lineage>
</organism>
<dbReference type="EMBL" id="FR904597">
    <property type="protein sequence ID" value="CDQ67802.1"/>
    <property type="molecule type" value="Genomic_DNA"/>
</dbReference>
<accession>A0A060WL73</accession>
<reference evidence="1" key="2">
    <citation type="submission" date="2014-03" db="EMBL/GenBank/DDBJ databases">
        <authorList>
            <person name="Genoscope - CEA"/>
        </authorList>
    </citation>
    <scope>NUCLEOTIDE SEQUENCE</scope>
</reference>
<dbReference type="PaxDb" id="8022-A0A060WL73"/>
<reference evidence="1" key="1">
    <citation type="journal article" date="2014" name="Nat. Commun.">
        <title>The rainbow trout genome provides novel insights into evolution after whole-genome duplication in vertebrates.</title>
        <authorList>
            <person name="Berthelot C."/>
            <person name="Brunet F."/>
            <person name="Chalopin D."/>
            <person name="Juanchich A."/>
            <person name="Bernard M."/>
            <person name="Noel B."/>
            <person name="Bento P."/>
            <person name="Da Silva C."/>
            <person name="Labadie K."/>
            <person name="Alberti A."/>
            <person name="Aury J.M."/>
            <person name="Louis A."/>
            <person name="Dehais P."/>
            <person name="Bardou P."/>
            <person name="Montfort J."/>
            <person name="Klopp C."/>
            <person name="Cabau C."/>
            <person name="Gaspin C."/>
            <person name="Thorgaard G.H."/>
            <person name="Boussaha M."/>
            <person name="Quillet E."/>
            <person name="Guyomard R."/>
            <person name="Galiana D."/>
            <person name="Bobe J."/>
            <person name="Volff J.N."/>
            <person name="Genet C."/>
            <person name="Wincker P."/>
            <person name="Jaillon O."/>
            <person name="Roest Crollius H."/>
            <person name="Guiguen Y."/>
        </authorList>
    </citation>
    <scope>NUCLEOTIDE SEQUENCE [LARGE SCALE GENOMIC DNA]</scope>
</reference>